<comment type="function">
    <text evidence="6">Neddylation of cullins play an essential role in the regulation of SCF-type complexes activity.</text>
</comment>
<dbReference type="FunFam" id="1.10.238.10:FF:000030">
    <property type="entry name" value="DCN1-like protein"/>
    <property type="match status" value="1"/>
</dbReference>
<dbReference type="Proteomes" id="UP001186944">
    <property type="component" value="Unassembled WGS sequence"/>
</dbReference>
<dbReference type="InterPro" id="IPR042460">
    <property type="entry name" value="DCN1-like_PONY"/>
</dbReference>
<dbReference type="InterPro" id="IPR009060">
    <property type="entry name" value="UBA-like_sf"/>
</dbReference>
<dbReference type="GO" id="GO:0032182">
    <property type="term" value="F:ubiquitin-like protein binding"/>
    <property type="evidence" value="ECO:0007669"/>
    <property type="project" value="TreeGrafter"/>
</dbReference>
<dbReference type="GO" id="GO:0005634">
    <property type="term" value="C:nucleus"/>
    <property type="evidence" value="ECO:0007669"/>
    <property type="project" value="UniProtKB-SubCell"/>
</dbReference>
<dbReference type="EMBL" id="VSWD01000008">
    <property type="protein sequence ID" value="KAK3095039.1"/>
    <property type="molecule type" value="Genomic_DNA"/>
</dbReference>
<proteinExistence type="predicted"/>
<evidence type="ECO:0000256" key="4">
    <source>
        <dbReference type="ARBA" id="ARBA00059208"/>
    </source>
</evidence>
<dbReference type="GO" id="GO:0045116">
    <property type="term" value="P:protein neddylation"/>
    <property type="evidence" value="ECO:0007669"/>
    <property type="project" value="TreeGrafter"/>
</dbReference>
<evidence type="ECO:0000313" key="8">
    <source>
        <dbReference type="EMBL" id="KAK3095039.1"/>
    </source>
</evidence>
<dbReference type="FunFam" id="1.10.8.10:FF:000124">
    <property type="entry name" value="Defective in cullin neddylation protein 1"/>
    <property type="match status" value="1"/>
</dbReference>
<comment type="subcellular location">
    <subcellularLocation>
        <location evidence="1">Nucleus</location>
    </subcellularLocation>
</comment>
<dbReference type="PANTHER" id="PTHR12281:SF32">
    <property type="entry name" value="DCN1-LIKE PROTEIN"/>
    <property type="match status" value="1"/>
</dbReference>
<accession>A0AA89BYD6</accession>
<evidence type="ECO:0000256" key="3">
    <source>
        <dbReference type="ARBA" id="ARBA00023242"/>
    </source>
</evidence>
<feature type="domain" description="DCUN1" evidence="7">
    <location>
        <begin position="82"/>
        <end position="270"/>
    </location>
</feature>
<organism evidence="8 9">
    <name type="scientific">Pinctada imbricata</name>
    <name type="common">Atlantic pearl-oyster</name>
    <name type="synonym">Pinctada martensii</name>
    <dbReference type="NCBI Taxonomy" id="66713"/>
    <lineage>
        <taxon>Eukaryota</taxon>
        <taxon>Metazoa</taxon>
        <taxon>Spiralia</taxon>
        <taxon>Lophotrochozoa</taxon>
        <taxon>Mollusca</taxon>
        <taxon>Bivalvia</taxon>
        <taxon>Autobranchia</taxon>
        <taxon>Pteriomorphia</taxon>
        <taxon>Pterioida</taxon>
        <taxon>Pterioidea</taxon>
        <taxon>Pteriidae</taxon>
        <taxon>Pinctada</taxon>
    </lineage>
</organism>
<dbReference type="GO" id="GO:2000436">
    <property type="term" value="P:positive regulation of protein neddylation"/>
    <property type="evidence" value="ECO:0007669"/>
    <property type="project" value="UniProtKB-ARBA"/>
</dbReference>
<dbReference type="GO" id="GO:0097602">
    <property type="term" value="F:cullin family protein binding"/>
    <property type="evidence" value="ECO:0007669"/>
    <property type="project" value="TreeGrafter"/>
</dbReference>
<evidence type="ECO:0000256" key="1">
    <source>
        <dbReference type="ARBA" id="ARBA00004123"/>
    </source>
</evidence>
<dbReference type="InterPro" id="IPR005176">
    <property type="entry name" value="PONY_dom"/>
</dbReference>
<evidence type="ECO:0000256" key="2">
    <source>
        <dbReference type="ARBA" id="ARBA00022786"/>
    </source>
</evidence>
<dbReference type="PANTHER" id="PTHR12281">
    <property type="entry name" value="RP42 RELATED"/>
    <property type="match status" value="1"/>
</dbReference>
<dbReference type="GO" id="GO:0031624">
    <property type="term" value="F:ubiquitin conjugating enzyme binding"/>
    <property type="evidence" value="ECO:0007669"/>
    <property type="project" value="TreeGrafter"/>
</dbReference>
<evidence type="ECO:0000256" key="6">
    <source>
        <dbReference type="RuleBase" id="RU410713"/>
    </source>
</evidence>
<keyword evidence="9" id="KW-1185">Reference proteome</keyword>
<protein>
    <recommendedName>
        <fullName evidence="6">Defective in cullin neddylation protein</fullName>
    </recommendedName>
</protein>
<comment type="caution">
    <text evidence="8">The sequence shown here is derived from an EMBL/GenBank/DDBJ whole genome shotgun (WGS) entry which is preliminary data.</text>
</comment>
<dbReference type="Gene3D" id="1.10.238.10">
    <property type="entry name" value="EF-hand"/>
    <property type="match status" value="1"/>
</dbReference>
<comment type="subunit">
    <text evidence="5">Interacts with the cullin cul-3. Interacts with ubiquitin via its UBA-like domain. Interacts with ned-8/nedd8.</text>
</comment>
<evidence type="ECO:0000313" key="9">
    <source>
        <dbReference type="Proteomes" id="UP001186944"/>
    </source>
</evidence>
<sequence length="281" mass="32914">MLKSDSKFYIPKIKALSYGQQMCMHKLKSSQKDKVRQFIAFTQTGEKSAITCLSTHDWKLDVAVDNFFQNPDRYSCEQRSTVDRKKLESLWQRYRDPHEDDKMTVDGVMKFLEDLTLSPDSRTVLLIAWKFKAATQCEFTKDEFISGMTDLGCDSVDKLKSKCPSLDQEIRDSSKFKDFYQFTFNYAKNPGQKGLDLDMAIAYWNIVLAGKFKFLKYWTEFLQEHHKRSIPKDTWNLLLDFSNMINEEMTNYDEEGAWPVLIDEFVEYARPLIHGPRSTTV</sequence>
<dbReference type="GO" id="GO:0000151">
    <property type="term" value="C:ubiquitin ligase complex"/>
    <property type="evidence" value="ECO:0007669"/>
    <property type="project" value="TreeGrafter"/>
</dbReference>
<dbReference type="SUPFAM" id="SSF46934">
    <property type="entry name" value="UBA-like"/>
    <property type="match status" value="1"/>
</dbReference>
<name>A0AA89BYD6_PINIB</name>
<keyword evidence="2" id="KW-0833">Ubl conjugation pathway</keyword>
<gene>
    <name evidence="8" type="ORF">FSP39_009521</name>
</gene>
<dbReference type="InterPro" id="IPR014764">
    <property type="entry name" value="DCN-prot"/>
</dbReference>
<comment type="function">
    <text evidence="4">Required for neddylation of cullin components of SCF-type E3 ubiquitin ligase complexes. Neddylation of cullins play an essential role in the regulation of SCF-type complexes activity. Does not act by preventing deneddylation, but rather facilitates neddylation, possibly by acting with rbx-1 to recruit the Nedd8-charged E2 enzyme to the cullin component of SCF-type complexes.</text>
</comment>
<dbReference type="Gene3D" id="1.10.238.200">
    <property type="entry name" value="Cullin, PONY binding domain"/>
    <property type="match status" value="1"/>
</dbReference>
<evidence type="ECO:0000259" key="7">
    <source>
        <dbReference type="PROSITE" id="PS51229"/>
    </source>
</evidence>
<dbReference type="FunFam" id="1.10.238.200:FF:000001">
    <property type="entry name" value="DCN1-like protein"/>
    <property type="match status" value="1"/>
</dbReference>
<dbReference type="Gene3D" id="1.10.8.10">
    <property type="entry name" value="DNA helicase RuvA subunit, C-terminal domain"/>
    <property type="match status" value="1"/>
</dbReference>
<keyword evidence="3" id="KW-0539">Nucleus</keyword>
<dbReference type="Pfam" id="PF03556">
    <property type="entry name" value="Cullin_binding"/>
    <property type="match status" value="1"/>
</dbReference>
<reference evidence="8" key="1">
    <citation type="submission" date="2019-08" db="EMBL/GenBank/DDBJ databases">
        <title>The improved chromosome-level genome for the pearl oyster Pinctada fucata martensii using PacBio sequencing and Hi-C.</title>
        <authorList>
            <person name="Zheng Z."/>
        </authorList>
    </citation>
    <scope>NUCLEOTIDE SEQUENCE</scope>
    <source>
        <strain evidence="8">ZZ-2019</strain>
        <tissue evidence="8">Adductor muscle</tissue>
    </source>
</reference>
<dbReference type="PROSITE" id="PS51229">
    <property type="entry name" value="DCUN1"/>
    <property type="match status" value="1"/>
</dbReference>
<evidence type="ECO:0000256" key="5">
    <source>
        <dbReference type="ARBA" id="ARBA00064502"/>
    </source>
</evidence>
<dbReference type="AlphaFoldDB" id="A0AA89BYD6"/>
<dbReference type="Pfam" id="PF14555">
    <property type="entry name" value="UBA_4"/>
    <property type="match status" value="1"/>
</dbReference>